<keyword evidence="3" id="KW-1185">Reference proteome</keyword>
<evidence type="ECO:0000313" key="3">
    <source>
        <dbReference type="Proteomes" id="UP001281761"/>
    </source>
</evidence>
<feature type="compositionally biased region" description="Basic and acidic residues" evidence="1">
    <location>
        <begin position="1"/>
        <end position="14"/>
    </location>
</feature>
<accession>A0ABQ9WZG2</accession>
<reference evidence="2 3" key="1">
    <citation type="journal article" date="2022" name="bioRxiv">
        <title>Genomics of Preaxostyla Flagellates Illuminates Evolutionary Transitions and the Path Towards Mitochondrial Loss.</title>
        <authorList>
            <person name="Novak L.V.F."/>
            <person name="Treitli S.C."/>
            <person name="Pyrih J."/>
            <person name="Halakuc P."/>
            <person name="Pipaliya S.V."/>
            <person name="Vacek V."/>
            <person name="Brzon O."/>
            <person name="Soukal P."/>
            <person name="Eme L."/>
            <person name="Dacks J.B."/>
            <person name="Karnkowska A."/>
            <person name="Elias M."/>
            <person name="Hampl V."/>
        </authorList>
    </citation>
    <scope>NUCLEOTIDE SEQUENCE [LARGE SCALE GENOMIC DNA]</scope>
    <source>
        <strain evidence="2">NAU3</strain>
        <tissue evidence="2">Gut</tissue>
    </source>
</reference>
<gene>
    <name evidence="2" type="ORF">BLNAU_21274</name>
</gene>
<feature type="region of interest" description="Disordered" evidence="1">
    <location>
        <begin position="1"/>
        <end position="29"/>
    </location>
</feature>
<protein>
    <submittedName>
        <fullName evidence="2">Uncharacterized protein</fullName>
    </submittedName>
</protein>
<sequence>MHRIHVTDDEELHHANTPPNTLSSQHSRRSLQIAIRLAPDDRTEPQTQVAAVHISERPTFEITAMSSAAPSDGDLFEGEFAGFIRDETQFKEGDEVSTMITPDYVEVKTFGGLTDQMMDNEKPEKRLVLIHNGKNPSYVETKGPGGHTILRGLDGQTVNEEEEQERKEMEELATQIAAEEEMMKEEED</sequence>
<comment type="caution">
    <text evidence="2">The sequence shown here is derived from an EMBL/GenBank/DDBJ whole genome shotgun (WGS) entry which is preliminary data.</text>
</comment>
<organism evidence="2 3">
    <name type="scientific">Blattamonas nauphoetae</name>
    <dbReference type="NCBI Taxonomy" id="2049346"/>
    <lineage>
        <taxon>Eukaryota</taxon>
        <taxon>Metamonada</taxon>
        <taxon>Preaxostyla</taxon>
        <taxon>Oxymonadida</taxon>
        <taxon>Blattamonas</taxon>
    </lineage>
</organism>
<dbReference type="Proteomes" id="UP001281761">
    <property type="component" value="Unassembled WGS sequence"/>
</dbReference>
<evidence type="ECO:0000313" key="2">
    <source>
        <dbReference type="EMBL" id="KAK2943796.1"/>
    </source>
</evidence>
<feature type="region of interest" description="Disordered" evidence="1">
    <location>
        <begin position="137"/>
        <end position="165"/>
    </location>
</feature>
<name>A0ABQ9WZG2_9EUKA</name>
<dbReference type="EMBL" id="JARBJD010000327">
    <property type="protein sequence ID" value="KAK2943796.1"/>
    <property type="molecule type" value="Genomic_DNA"/>
</dbReference>
<proteinExistence type="predicted"/>
<evidence type="ECO:0000256" key="1">
    <source>
        <dbReference type="SAM" id="MobiDB-lite"/>
    </source>
</evidence>